<evidence type="ECO:0000313" key="2">
    <source>
        <dbReference type="EMBL" id="KAF6734572.1"/>
    </source>
</evidence>
<evidence type="ECO:0000313" key="4">
    <source>
        <dbReference type="Proteomes" id="UP000646548"/>
    </source>
</evidence>
<dbReference type="Proteomes" id="UP000646548">
    <property type="component" value="Unassembled WGS sequence"/>
</dbReference>
<dbReference type="EMBL" id="WKFB01000132">
    <property type="protein sequence ID" value="KAF6734572.1"/>
    <property type="molecule type" value="Genomic_DNA"/>
</dbReference>
<gene>
    <name evidence="2" type="ORF">FQA47_001333</name>
    <name evidence="3" type="ORF">FQA47_001334</name>
</gene>
<dbReference type="AlphaFoldDB" id="A0A834FI47"/>
<reference evidence="3" key="1">
    <citation type="journal article" name="BMC Genomics">
        <title>Long-read sequencing and de novo genome assembly of marine medaka (Oryzias melastigma).</title>
        <authorList>
            <person name="Liang P."/>
            <person name="Saqib H.S.A."/>
            <person name="Ni X."/>
            <person name="Shen Y."/>
        </authorList>
    </citation>
    <scope>NUCLEOTIDE SEQUENCE</scope>
    <source>
        <strain evidence="3">Bigg-433</strain>
    </source>
</reference>
<feature type="compositionally biased region" description="Basic and acidic residues" evidence="1">
    <location>
        <begin position="70"/>
        <end position="81"/>
    </location>
</feature>
<evidence type="ECO:0000256" key="1">
    <source>
        <dbReference type="SAM" id="MobiDB-lite"/>
    </source>
</evidence>
<sequence>MKTTLSHQAFTLSQEGVLVRKPQSTKSRIIKSEGIVAMSSVESLREFISERLDAAAERILARYERTLEEYEKTERRQRQTDISRSPQVEPHSLDVNSQDQNK</sequence>
<evidence type="ECO:0000313" key="3">
    <source>
        <dbReference type="EMBL" id="KAF6734573.1"/>
    </source>
</evidence>
<comment type="caution">
    <text evidence="3">The sequence shown here is derived from an EMBL/GenBank/DDBJ whole genome shotgun (WGS) entry which is preliminary data.</text>
</comment>
<feature type="region of interest" description="Disordered" evidence="1">
    <location>
        <begin position="70"/>
        <end position="102"/>
    </location>
</feature>
<organism evidence="3 4">
    <name type="scientific">Oryzias melastigma</name>
    <name type="common">Marine medaka</name>
    <dbReference type="NCBI Taxonomy" id="30732"/>
    <lineage>
        <taxon>Eukaryota</taxon>
        <taxon>Metazoa</taxon>
        <taxon>Chordata</taxon>
        <taxon>Craniata</taxon>
        <taxon>Vertebrata</taxon>
        <taxon>Euteleostomi</taxon>
        <taxon>Actinopterygii</taxon>
        <taxon>Neopterygii</taxon>
        <taxon>Teleostei</taxon>
        <taxon>Neoteleostei</taxon>
        <taxon>Acanthomorphata</taxon>
        <taxon>Ovalentaria</taxon>
        <taxon>Atherinomorphae</taxon>
        <taxon>Beloniformes</taxon>
        <taxon>Adrianichthyidae</taxon>
        <taxon>Oryziinae</taxon>
        <taxon>Oryzias</taxon>
    </lineage>
</organism>
<protein>
    <submittedName>
        <fullName evidence="3">Uncharacterized protein</fullName>
    </submittedName>
</protein>
<accession>A0A834FI47</accession>
<name>A0A834FI47_ORYME</name>
<proteinExistence type="predicted"/>
<dbReference type="EMBL" id="WKFB01000132">
    <property type="protein sequence ID" value="KAF6734573.1"/>
    <property type="molecule type" value="Genomic_DNA"/>
</dbReference>